<proteinExistence type="predicted"/>
<dbReference type="OrthoDB" id="8614121at2"/>
<accession>A0A3P2A731</accession>
<dbReference type="AlphaFoldDB" id="A0A3P2A731"/>
<sequence length="424" mass="49318">MKWLARTVLVTAIVLGVWAAVSPLMNFYAQRVEAKRLLRKTIQNVLAELPPPHHPINSDAMPKNAHAFLREGYRYYPQRDAYKYTFLPRYQYSSNGEVSRFNKVTIGSTERYIPEPLERRSLWFKAENGRWRCWAGVTGKVSSNLCNDRDIVAKLNKSEHETAYVNSNRCGDFEQWLSDWDNLSGVYRLENQHADKVWVDIGVSSGADVLILHSNRPHTEWYIQDLYHQYRNSIGQIVISGEGSAEVYHIADRSAPVMTVADAQKSCPMPIQGHWQTILARLLKYAQAQGSEKTKNIVLTNHHTSIVDGLTQPVEVGRDRQYRVYYYRVHSVNSEAQREIAPQISQHIRVECTHPQGNRYRYEDCKSFFGMQEIPQYTGRTSYDTHEKRIREYWLDIALPADILHQIGLIRWSDFWVLQQKEKD</sequence>
<name>A0A3P2A731_9NEIS</name>
<evidence type="ECO:0000313" key="2">
    <source>
        <dbReference type="Proteomes" id="UP000269923"/>
    </source>
</evidence>
<dbReference type="Proteomes" id="UP000269923">
    <property type="component" value="Unassembled WGS sequence"/>
</dbReference>
<protein>
    <submittedName>
        <fullName evidence="1">Uncharacterized protein</fullName>
    </submittedName>
</protein>
<dbReference type="EMBL" id="RQYC01000002">
    <property type="protein sequence ID" value="RRD91201.1"/>
    <property type="molecule type" value="Genomic_DNA"/>
</dbReference>
<comment type="caution">
    <text evidence="1">The sequence shown here is derived from an EMBL/GenBank/DDBJ whole genome shotgun (WGS) entry which is preliminary data.</text>
</comment>
<keyword evidence="2" id="KW-1185">Reference proteome</keyword>
<organism evidence="1 2">
    <name type="scientific">Conchiformibius steedae</name>
    <dbReference type="NCBI Taxonomy" id="153493"/>
    <lineage>
        <taxon>Bacteria</taxon>
        <taxon>Pseudomonadati</taxon>
        <taxon>Pseudomonadota</taxon>
        <taxon>Betaproteobacteria</taxon>
        <taxon>Neisseriales</taxon>
        <taxon>Neisseriaceae</taxon>
        <taxon>Conchiformibius</taxon>
    </lineage>
</organism>
<dbReference type="RefSeq" id="WP_124794006.1">
    <property type="nucleotide sequence ID" value="NZ_RQYC01000002.1"/>
</dbReference>
<reference evidence="1 2" key="1">
    <citation type="submission" date="2018-11" db="EMBL/GenBank/DDBJ databases">
        <title>Genomes From Bacteria Associated with the Canine Oral Cavity: a Test Case for Automated Genome-Based Taxonomic Assignment.</title>
        <authorList>
            <person name="Coil D.A."/>
            <person name="Jospin G."/>
            <person name="Darling A.E."/>
            <person name="Wallis C."/>
            <person name="Davis I.J."/>
            <person name="Harris S."/>
            <person name="Eisen J.A."/>
            <person name="Holcombe L.J."/>
            <person name="O'Flynn C."/>
        </authorList>
    </citation>
    <scope>NUCLEOTIDE SEQUENCE [LARGE SCALE GENOMIC DNA]</scope>
    <source>
        <strain evidence="1 2">COT-280</strain>
    </source>
</reference>
<dbReference type="STRING" id="1121352.GCA_000620925_00275"/>
<gene>
    <name evidence="1" type="ORF">EII21_02065</name>
</gene>
<evidence type="ECO:0000313" key="1">
    <source>
        <dbReference type="EMBL" id="RRD91201.1"/>
    </source>
</evidence>